<sequence>MARRLVVTPITYERRGSCAVVTICRPERRNAVDGPTADALENAYATWLADDLAKVMILTGEGPDAFCAGADLKALDTLAPRIQAEGGPLGFTRRIAPKPTIAAIEGWCLAGGFELALWCDLRISTETSKFGFTERRFGVPLIDGGTQRLPRVVGLGRALDLILTGRIIDADEAGSIGLTTETVAPGQALTRALELGEAIAAFPWDTLVADRESTLEAQGVALADGLISEALRGAPTVVTGLEGAQRFSSGEGRHGSSIPPSAG</sequence>
<protein>
    <submittedName>
        <fullName evidence="2">Unannotated protein</fullName>
    </submittedName>
</protein>
<dbReference type="GO" id="GO:0003824">
    <property type="term" value="F:catalytic activity"/>
    <property type="evidence" value="ECO:0007669"/>
    <property type="project" value="InterPro"/>
</dbReference>
<accession>A0A6J7CRX0</accession>
<dbReference type="Gene3D" id="3.90.226.10">
    <property type="entry name" value="2-enoyl-CoA Hydratase, Chain A, domain 1"/>
    <property type="match status" value="1"/>
</dbReference>
<dbReference type="EMBL" id="CAFBLU010000002">
    <property type="protein sequence ID" value="CAB4861177.1"/>
    <property type="molecule type" value="Genomic_DNA"/>
</dbReference>
<dbReference type="SUPFAM" id="SSF52096">
    <property type="entry name" value="ClpP/crotonase"/>
    <property type="match status" value="1"/>
</dbReference>
<comment type="similarity">
    <text evidence="1">Belongs to the enoyl-CoA hydratase/isomerase family.</text>
</comment>
<evidence type="ECO:0000256" key="1">
    <source>
        <dbReference type="ARBA" id="ARBA00005254"/>
    </source>
</evidence>
<evidence type="ECO:0000313" key="2">
    <source>
        <dbReference type="EMBL" id="CAB4861177.1"/>
    </source>
</evidence>
<dbReference type="AlphaFoldDB" id="A0A6J7CRX0"/>
<dbReference type="InterPro" id="IPR018376">
    <property type="entry name" value="Enoyl-CoA_hyd/isom_CS"/>
</dbReference>
<dbReference type="PANTHER" id="PTHR43802">
    <property type="entry name" value="ENOYL-COA HYDRATASE"/>
    <property type="match status" value="1"/>
</dbReference>
<dbReference type="InterPro" id="IPR029045">
    <property type="entry name" value="ClpP/crotonase-like_dom_sf"/>
</dbReference>
<dbReference type="Pfam" id="PF00378">
    <property type="entry name" value="ECH_1"/>
    <property type="match status" value="1"/>
</dbReference>
<gene>
    <name evidence="2" type="ORF">UFOPK3444_00183</name>
</gene>
<dbReference type="InterPro" id="IPR001753">
    <property type="entry name" value="Enoyl-CoA_hydra/iso"/>
</dbReference>
<dbReference type="PROSITE" id="PS00166">
    <property type="entry name" value="ENOYL_COA_HYDRATASE"/>
    <property type="match status" value="1"/>
</dbReference>
<name>A0A6J7CRX0_9ZZZZ</name>
<dbReference type="PANTHER" id="PTHR43802:SF1">
    <property type="entry name" value="IP11341P-RELATED"/>
    <property type="match status" value="1"/>
</dbReference>
<organism evidence="2">
    <name type="scientific">freshwater metagenome</name>
    <dbReference type="NCBI Taxonomy" id="449393"/>
    <lineage>
        <taxon>unclassified sequences</taxon>
        <taxon>metagenomes</taxon>
        <taxon>ecological metagenomes</taxon>
    </lineage>
</organism>
<proteinExistence type="inferred from homology"/>
<dbReference type="CDD" id="cd06558">
    <property type="entry name" value="crotonase-like"/>
    <property type="match status" value="1"/>
</dbReference>
<reference evidence="2" key="1">
    <citation type="submission" date="2020-05" db="EMBL/GenBank/DDBJ databases">
        <authorList>
            <person name="Chiriac C."/>
            <person name="Salcher M."/>
            <person name="Ghai R."/>
            <person name="Kavagutti S V."/>
        </authorList>
    </citation>
    <scope>NUCLEOTIDE SEQUENCE</scope>
</reference>
<dbReference type="Gene3D" id="1.10.287.2460">
    <property type="match status" value="1"/>
</dbReference>
<dbReference type="NCBIfam" id="NF006108">
    <property type="entry name" value="PRK08259.1"/>
    <property type="match status" value="1"/>
</dbReference>